<proteinExistence type="predicted"/>
<evidence type="ECO:0000313" key="7">
    <source>
        <dbReference type="Proteomes" id="UP000193387"/>
    </source>
</evidence>
<protein>
    <submittedName>
        <fullName evidence="6">Molecular chaperone</fullName>
    </submittedName>
</protein>
<dbReference type="Proteomes" id="UP000193387">
    <property type="component" value="Unassembled WGS sequence"/>
</dbReference>
<comment type="caution">
    <text evidence="6">The sequence shown here is derived from an EMBL/GenBank/DDBJ whole genome shotgun (WGS) entry which is preliminary data.</text>
</comment>
<keyword evidence="1" id="KW-0547">Nucleotide-binding</keyword>
<name>A0AAJ3NS75_9MYCO</name>
<evidence type="ECO:0000256" key="3">
    <source>
        <dbReference type="ARBA" id="ARBA00023186"/>
    </source>
</evidence>
<keyword evidence="7" id="KW-1185">Reference proteome</keyword>
<evidence type="ECO:0000256" key="4">
    <source>
        <dbReference type="SAM" id="MobiDB-lite"/>
    </source>
</evidence>
<reference evidence="6 7" key="1">
    <citation type="submission" date="2016-01" db="EMBL/GenBank/DDBJ databases">
        <title>The new phylogeny of the genus Mycobacterium.</title>
        <authorList>
            <person name="Tarcisio F."/>
            <person name="Conor M."/>
            <person name="Antonella G."/>
            <person name="Elisabetta G."/>
            <person name="Giulia F.S."/>
            <person name="Sara T."/>
            <person name="Anna F."/>
            <person name="Clotilde B."/>
            <person name="Roberto B."/>
            <person name="Veronica D.S."/>
            <person name="Fabio R."/>
            <person name="Monica P."/>
            <person name="Olivier J."/>
            <person name="Enrico T."/>
            <person name="Nicola S."/>
        </authorList>
    </citation>
    <scope>NUCLEOTIDE SEQUENCE [LARGE SCALE GENOMIC DNA]</scope>
    <source>
        <strain evidence="6 7">DSM 44616</strain>
    </source>
</reference>
<feature type="compositionally biased region" description="Pro residues" evidence="4">
    <location>
        <begin position="483"/>
        <end position="499"/>
    </location>
</feature>
<keyword evidence="5" id="KW-0812">Transmembrane</keyword>
<dbReference type="AlphaFoldDB" id="A0AAJ3NS75"/>
<evidence type="ECO:0000256" key="1">
    <source>
        <dbReference type="ARBA" id="ARBA00022741"/>
    </source>
</evidence>
<keyword evidence="5" id="KW-1133">Transmembrane helix</keyword>
<dbReference type="Gene3D" id="3.90.640.10">
    <property type="entry name" value="Actin, Chain A, domain 4"/>
    <property type="match status" value="1"/>
</dbReference>
<dbReference type="InterPro" id="IPR043129">
    <property type="entry name" value="ATPase_NBD"/>
</dbReference>
<organism evidence="6 7">
    <name type="scientific">Mycobacterium saskatchewanense</name>
    <dbReference type="NCBI Taxonomy" id="220927"/>
    <lineage>
        <taxon>Bacteria</taxon>
        <taxon>Bacillati</taxon>
        <taxon>Actinomycetota</taxon>
        <taxon>Actinomycetes</taxon>
        <taxon>Mycobacteriales</taxon>
        <taxon>Mycobacteriaceae</taxon>
        <taxon>Mycobacterium</taxon>
        <taxon>Mycobacterium simiae complex</taxon>
    </lineage>
</organism>
<dbReference type="Gene3D" id="3.30.420.40">
    <property type="match status" value="2"/>
</dbReference>
<dbReference type="SUPFAM" id="SSF53067">
    <property type="entry name" value="Actin-like ATPase domain"/>
    <property type="match status" value="1"/>
</dbReference>
<feature type="compositionally biased region" description="Low complexity" evidence="4">
    <location>
        <begin position="505"/>
        <end position="517"/>
    </location>
</feature>
<dbReference type="RefSeq" id="WP_085254589.1">
    <property type="nucleotide sequence ID" value="NZ_AP022573.1"/>
</dbReference>
<keyword evidence="2" id="KW-0067">ATP-binding</keyword>
<sequence>MADGATPALGLSIGATNLAVVTAENAVLRKPVLTLYRERPPEVGVPSENPRLDEPGLVITDFVDRVGDPAGIVAADGSVHRPEALIADGLRALAYAATGGRALPDSVAVTYPAHWDSRVVDALGAALSRVAEWSNRAAPLVLIPDAAAALFAARANPGLPAIGTSGTPGTVAVCDFGGTGTSITLMDAAGDYRALAPTVRYHDFSGNLIDQALLTAVMGHLPGTGSFDPSTTLASGSLSRLRAECRGAKEQLSSSTLATLTDELPGMHGDFRLTRHELDEVIRDSLDNFLAVLEQTLSRNGVRNLAAVVTVGGVANVPAVTRALAGRLRVPVVSRERPQLTPAVGAALRAARRPHEAGATMARPAAVPTVAAPASPVHPEPTALAWPRRSEPRVRPVPVGDTLVRATLPPEESAPPAPEPTPQPDAEPKKRRRLRRPPLAVIAVVLALLVAGVAMIFALRPSSMSTTAPPPRTTTSAPSAPSQAPPPSPAPTQEAPPPSVTDTNPPAETETPTTTAPPATPQAEPPAVAAPAPRIPRAPAIPALPPIPGVNEPIPGLDKINQILQEFGVGPIGR</sequence>
<keyword evidence="3" id="KW-0143">Chaperone</keyword>
<dbReference type="GO" id="GO:0005524">
    <property type="term" value="F:ATP binding"/>
    <property type="evidence" value="ECO:0007669"/>
    <property type="project" value="UniProtKB-KW"/>
</dbReference>
<evidence type="ECO:0000313" key="6">
    <source>
        <dbReference type="EMBL" id="ORW73492.1"/>
    </source>
</evidence>
<evidence type="ECO:0000256" key="5">
    <source>
        <dbReference type="SAM" id="Phobius"/>
    </source>
</evidence>
<gene>
    <name evidence="6" type="ORF">AWC23_06890</name>
</gene>
<keyword evidence="5" id="KW-0472">Membrane</keyword>
<feature type="compositionally biased region" description="Pro residues" evidence="4">
    <location>
        <begin position="412"/>
        <end position="425"/>
    </location>
</feature>
<dbReference type="InterPro" id="IPR013126">
    <property type="entry name" value="Hsp_70_fam"/>
</dbReference>
<feature type="transmembrane region" description="Helical" evidence="5">
    <location>
        <begin position="439"/>
        <end position="459"/>
    </location>
</feature>
<feature type="region of interest" description="Disordered" evidence="4">
    <location>
        <begin position="463"/>
        <end position="556"/>
    </location>
</feature>
<feature type="region of interest" description="Disordered" evidence="4">
    <location>
        <begin position="369"/>
        <end position="433"/>
    </location>
</feature>
<dbReference type="EMBL" id="LQPR01000017">
    <property type="protein sequence ID" value="ORW73492.1"/>
    <property type="molecule type" value="Genomic_DNA"/>
</dbReference>
<dbReference type="PANTHER" id="PTHR42749">
    <property type="entry name" value="CELL SHAPE-DETERMINING PROTEIN MREB"/>
    <property type="match status" value="1"/>
</dbReference>
<dbReference type="GO" id="GO:0140662">
    <property type="term" value="F:ATP-dependent protein folding chaperone"/>
    <property type="evidence" value="ECO:0007669"/>
    <property type="project" value="InterPro"/>
</dbReference>
<evidence type="ECO:0000256" key="2">
    <source>
        <dbReference type="ARBA" id="ARBA00022840"/>
    </source>
</evidence>
<feature type="compositionally biased region" description="Low complexity" evidence="4">
    <location>
        <begin position="525"/>
        <end position="541"/>
    </location>
</feature>
<dbReference type="PANTHER" id="PTHR42749:SF1">
    <property type="entry name" value="CELL SHAPE-DETERMINING PROTEIN MREB"/>
    <property type="match status" value="1"/>
</dbReference>
<dbReference type="Pfam" id="PF00012">
    <property type="entry name" value="HSP70"/>
    <property type="match status" value="1"/>
</dbReference>
<accession>A0AAJ3NS75</accession>
<feature type="compositionally biased region" description="Low complexity" evidence="4">
    <location>
        <begin position="463"/>
        <end position="482"/>
    </location>
</feature>